<accession>A0AAE9YZ99</accession>
<dbReference type="InterPro" id="IPR010662">
    <property type="entry name" value="RBBP9/YdeN"/>
</dbReference>
<keyword evidence="1" id="KW-0378">Hydrolase</keyword>
<dbReference type="Proteomes" id="UP000032568">
    <property type="component" value="Chromosome pTact"/>
</dbReference>
<gene>
    <name evidence="1" type="ORF">SG35_031460</name>
</gene>
<protein>
    <submittedName>
        <fullName evidence="1">Alpha/beta hydrolase</fullName>
    </submittedName>
</protein>
<sequence>MASISPQNSPELPFYLALSSSPCGQAWAEIVVGWSPQGKMESQCFLNTKTTRSNLWRSPKLIPTADGTLTAWHQDGTRLAVSQFLNVHESDLQGGLKTHSFSKPVSQLVYDDSGALLVLAGESLYQCPSLDSPGEEQPQLVGRDILALAAIGGAVYLAKQAMDNLLVVTPDGEEIYRYALEGRDIDKVSLKGAKQTGLFLALGDRPIKGKCRFTLLRLKDNKTFFDNLAGVGIAELQINCRVLDSQNIALLGELDTVSGLYLIDENGQRQRLNAASLEADLMSWSPNGQTVIVSGKDARTAGARRSQCLGRDGYLYRDQALATCEAIWLNDLDYIRVVETLESAPRWTLSQESLPQRLQVPQTPNNKQHQQQTQKNPAGALVFSGNEKTPDFAILYVMGPHRFFANGPERLFYHYSIRSELQALTGEHGLLLGLNGSGALGSGSDKRVRQGIYARAAQTDIDAAIKQLRKRCSGPVFLVAASLGCLPALAYLADNDIDGAAFINPVYSADIPPLQPWRHLYSEDNSLTAALDSYAPKINTPLLLVHGQRDPISPSQHSSDFMMSLPEDLDCHYVTVQNEGHIFQSHEGWQTLLTSLHSFIRDLSGQIQATTQEELVNAS</sequence>
<dbReference type="AlphaFoldDB" id="A0AAE9YZ99"/>
<reference evidence="1 2" key="2">
    <citation type="journal article" date="2022" name="Mar. Drugs">
        <title>Bioassay-Guided Fractionation Leads to the Detection of Cholic Acid Generated by the Rare Thalassomonas sp.</title>
        <authorList>
            <person name="Pheiffer F."/>
            <person name="Schneider Y.K."/>
            <person name="Hansen E.H."/>
            <person name="Andersen J.H."/>
            <person name="Isaksson J."/>
            <person name="Busche T."/>
            <person name="R C."/>
            <person name="Kalinowski J."/>
            <person name="Zyl L.V."/>
            <person name="Trindade M."/>
        </authorList>
    </citation>
    <scope>NUCLEOTIDE SEQUENCE [LARGE SCALE GENOMIC DNA]</scope>
    <source>
        <strain evidence="1 2">A5K-106</strain>
    </source>
</reference>
<organism evidence="1 2">
    <name type="scientific">Thalassomonas actiniarum</name>
    <dbReference type="NCBI Taxonomy" id="485447"/>
    <lineage>
        <taxon>Bacteria</taxon>
        <taxon>Pseudomonadati</taxon>
        <taxon>Pseudomonadota</taxon>
        <taxon>Gammaproteobacteria</taxon>
        <taxon>Alteromonadales</taxon>
        <taxon>Colwelliaceae</taxon>
        <taxon>Thalassomonas</taxon>
    </lineage>
</organism>
<dbReference type="KEGG" id="tact:SG35_031460"/>
<evidence type="ECO:0000313" key="2">
    <source>
        <dbReference type="Proteomes" id="UP000032568"/>
    </source>
</evidence>
<proteinExistence type="predicted"/>
<dbReference type="Pfam" id="PF06821">
    <property type="entry name" value="Ser_hydrolase"/>
    <property type="match status" value="1"/>
</dbReference>
<dbReference type="EMBL" id="CP059736">
    <property type="protein sequence ID" value="WDE02273.1"/>
    <property type="molecule type" value="Genomic_DNA"/>
</dbReference>
<keyword evidence="2" id="KW-1185">Reference proteome</keyword>
<dbReference type="Gene3D" id="3.40.50.1820">
    <property type="entry name" value="alpha/beta hydrolase"/>
    <property type="match status" value="1"/>
</dbReference>
<dbReference type="RefSeq" id="WP_044831118.1">
    <property type="nucleotide sequence ID" value="NZ_CP059736.1"/>
</dbReference>
<dbReference type="SUPFAM" id="SSF82171">
    <property type="entry name" value="DPP6 N-terminal domain-like"/>
    <property type="match status" value="1"/>
</dbReference>
<dbReference type="GO" id="GO:0016787">
    <property type="term" value="F:hydrolase activity"/>
    <property type="evidence" value="ECO:0007669"/>
    <property type="project" value="UniProtKB-KW"/>
</dbReference>
<dbReference type="InterPro" id="IPR029058">
    <property type="entry name" value="AB_hydrolase_fold"/>
</dbReference>
<dbReference type="SUPFAM" id="SSF53474">
    <property type="entry name" value="alpha/beta-Hydrolases"/>
    <property type="match status" value="1"/>
</dbReference>
<name>A0AAE9YZ99_9GAMM</name>
<evidence type="ECO:0000313" key="1">
    <source>
        <dbReference type="EMBL" id="WDE02273.1"/>
    </source>
</evidence>
<reference evidence="1 2" key="1">
    <citation type="journal article" date="2015" name="Genome Announc.">
        <title>Draft Genome Sequences of Marine Isolates of Thalassomonas viridans and Thalassomonas actiniarum.</title>
        <authorList>
            <person name="Olonade I."/>
            <person name="van Zyl L.J."/>
            <person name="Trindade M."/>
        </authorList>
    </citation>
    <scope>NUCLEOTIDE SEQUENCE [LARGE SCALE GENOMIC DNA]</scope>
    <source>
        <strain evidence="1 2">A5K-106</strain>
    </source>
</reference>